<protein>
    <submittedName>
        <fullName evidence="5">Helix-turn-helix transcriptional regulator</fullName>
    </submittedName>
</protein>
<dbReference type="Gene3D" id="1.10.10.60">
    <property type="entry name" value="Homeodomain-like"/>
    <property type="match status" value="2"/>
</dbReference>
<evidence type="ECO:0000313" key="6">
    <source>
        <dbReference type="Proteomes" id="UP001470752"/>
    </source>
</evidence>
<dbReference type="SUPFAM" id="SSF46689">
    <property type="entry name" value="Homeodomain-like"/>
    <property type="match status" value="2"/>
</dbReference>
<dbReference type="SMART" id="SM00342">
    <property type="entry name" value="HTH_ARAC"/>
    <property type="match status" value="1"/>
</dbReference>
<feature type="domain" description="HTH araC/xylS-type" evidence="4">
    <location>
        <begin position="1"/>
        <end position="88"/>
    </location>
</feature>
<keyword evidence="1" id="KW-0805">Transcription regulation</keyword>
<evidence type="ECO:0000256" key="2">
    <source>
        <dbReference type="ARBA" id="ARBA00023125"/>
    </source>
</evidence>
<keyword evidence="2" id="KW-0238">DNA-binding</keyword>
<organism evidence="5 6">
    <name type="scientific">Blautia acetigignens</name>
    <dbReference type="NCBI Taxonomy" id="2981783"/>
    <lineage>
        <taxon>Bacteria</taxon>
        <taxon>Bacillati</taxon>
        <taxon>Bacillota</taxon>
        <taxon>Clostridia</taxon>
        <taxon>Lachnospirales</taxon>
        <taxon>Lachnospiraceae</taxon>
        <taxon>Blautia</taxon>
    </lineage>
</organism>
<sequence>MEEIKARDYARSCGLSETHMRRIFSEYTSMSPSEYLNVVRINKACELLAHGNDSIEDISRAAGYPILSTFLRNFRKITGLSPSAWRKQGI</sequence>
<evidence type="ECO:0000256" key="1">
    <source>
        <dbReference type="ARBA" id="ARBA00023015"/>
    </source>
</evidence>
<keyword evidence="6" id="KW-1185">Reference proteome</keyword>
<name>A0ABV1CHC6_9FIRM</name>
<dbReference type="Proteomes" id="UP001470752">
    <property type="component" value="Unassembled WGS sequence"/>
</dbReference>
<reference evidence="5 6" key="1">
    <citation type="submission" date="2024-04" db="EMBL/GenBank/DDBJ databases">
        <title>Human intestinal bacterial collection.</title>
        <authorList>
            <person name="Pauvert C."/>
            <person name="Hitch T.C.A."/>
            <person name="Clavel T."/>
        </authorList>
    </citation>
    <scope>NUCLEOTIDE SEQUENCE [LARGE SCALE GENOMIC DNA]</scope>
    <source>
        <strain evidence="5 6">CLA-AA-H161</strain>
    </source>
</reference>
<dbReference type="InterPro" id="IPR018062">
    <property type="entry name" value="HTH_AraC-typ_CS"/>
</dbReference>
<gene>
    <name evidence="5" type="ORF">AAAX94_01035</name>
</gene>
<comment type="caution">
    <text evidence="5">The sequence shown here is derived from an EMBL/GenBank/DDBJ whole genome shotgun (WGS) entry which is preliminary data.</text>
</comment>
<dbReference type="InterPro" id="IPR009057">
    <property type="entry name" value="Homeodomain-like_sf"/>
</dbReference>
<dbReference type="PANTHER" id="PTHR43280">
    <property type="entry name" value="ARAC-FAMILY TRANSCRIPTIONAL REGULATOR"/>
    <property type="match status" value="1"/>
</dbReference>
<keyword evidence="3" id="KW-0804">Transcription</keyword>
<dbReference type="PROSITE" id="PS00041">
    <property type="entry name" value="HTH_ARAC_FAMILY_1"/>
    <property type="match status" value="1"/>
</dbReference>
<accession>A0ABV1CHC6</accession>
<dbReference type="Pfam" id="PF12833">
    <property type="entry name" value="HTH_18"/>
    <property type="match status" value="1"/>
</dbReference>
<evidence type="ECO:0000256" key="3">
    <source>
        <dbReference type="ARBA" id="ARBA00023163"/>
    </source>
</evidence>
<dbReference type="RefSeq" id="WP_349082210.1">
    <property type="nucleotide sequence ID" value="NZ_JBBNFW010000070.1"/>
</dbReference>
<dbReference type="EMBL" id="JBBNFW010000070">
    <property type="protein sequence ID" value="MEQ2411636.1"/>
    <property type="molecule type" value="Genomic_DNA"/>
</dbReference>
<dbReference type="PANTHER" id="PTHR43280:SF2">
    <property type="entry name" value="HTH-TYPE TRANSCRIPTIONAL REGULATOR EXSA"/>
    <property type="match status" value="1"/>
</dbReference>
<dbReference type="PROSITE" id="PS01124">
    <property type="entry name" value="HTH_ARAC_FAMILY_2"/>
    <property type="match status" value="1"/>
</dbReference>
<proteinExistence type="predicted"/>
<dbReference type="InterPro" id="IPR018060">
    <property type="entry name" value="HTH_AraC"/>
</dbReference>
<evidence type="ECO:0000259" key="4">
    <source>
        <dbReference type="PROSITE" id="PS01124"/>
    </source>
</evidence>
<evidence type="ECO:0000313" key="5">
    <source>
        <dbReference type="EMBL" id="MEQ2411636.1"/>
    </source>
</evidence>